<feature type="region of interest" description="Disordered" evidence="5">
    <location>
        <begin position="471"/>
        <end position="512"/>
    </location>
</feature>
<dbReference type="PROSITE" id="PS50826">
    <property type="entry name" value="RUN"/>
    <property type="match status" value="1"/>
</dbReference>
<dbReference type="EnsemblMetazoa" id="G22931.1">
    <property type="protein sequence ID" value="G22931.1:cds"/>
    <property type="gene ID" value="G22931"/>
</dbReference>
<evidence type="ECO:0000256" key="2">
    <source>
        <dbReference type="ARBA" id="ARBA00004656"/>
    </source>
</evidence>
<dbReference type="CDD" id="cd17680">
    <property type="entry name" value="RUN_PLEKHM2"/>
    <property type="match status" value="1"/>
</dbReference>
<accession>A0A8W8KCN9</accession>
<dbReference type="InterPro" id="IPR037213">
    <property type="entry name" value="Run_dom_sf"/>
</dbReference>
<keyword evidence="3" id="KW-0963">Cytoplasm</keyword>
<evidence type="ECO:0000259" key="6">
    <source>
        <dbReference type="PROSITE" id="PS50826"/>
    </source>
</evidence>
<dbReference type="InterPro" id="IPR011993">
    <property type="entry name" value="PH-like_dom_sf"/>
</dbReference>
<dbReference type="Proteomes" id="UP000005408">
    <property type="component" value="Unassembled WGS sequence"/>
</dbReference>
<feature type="region of interest" description="Disordered" evidence="5">
    <location>
        <begin position="411"/>
        <end position="458"/>
    </location>
</feature>
<dbReference type="OrthoDB" id="9983817at2759"/>
<dbReference type="InterPro" id="IPR004012">
    <property type="entry name" value="Run_dom"/>
</dbReference>
<evidence type="ECO:0000256" key="5">
    <source>
        <dbReference type="SAM" id="MobiDB-lite"/>
    </source>
</evidence>
<feature type="compositionally biased region" description="Basic and acidic residues" evidence="5">
    <location>
        <begin position="472"/>
        <end position="483"/>
    </location>
</feature>
<feature type="compositionally biased region" description="Polar residues" evidence="5">
    <location>
        <begin position="439"/>
        <end position="452"/>
    </location>
</feature>
<feature type="compositionally biased region" description="Basic residues" evidence="5">
    <location>
        <begin position="264"/>
        <end position="280"/>
    </location>
</feature>
<dbReference type="GO" id="GO:0032418">
    <property type="term" value="P:lysosome localization"/>
    <property type="evidence" value="ECO:0007669"/>
    <property type="project" value="TreeGrafter"/>
</dbReference>
<dbReference type="FunFam" id="1.20.58.900:FF:000004">
    <property type="entry name" value="pleckstrin homology domain-containing family M member 2 isoform X2"/>
    <property type="match status" value="1"/>
</dbReference>
<dbReference type="SMART" id="SM00593">
    <property type="entry name" value="RUN"/>
    <property type="match status" value="1"/>
</dbReference>
<dbReference type="SUPFAM" id="SSF50729">
    <property type="entry name" value="PH domain-like"/>
    <property type="match status" value="1"/>
</dbReference>
<dbReference type="SUPFAM" id="SSF140741">
    <property type="entry name" value="RUN domain-like"/>
    <property type="match status" value="1"/>
</dbReference>
<dbReference type="InterPro" id="IPR053015">
    <property type="entry name" value="PH_domain-containing_M2"/>
</dbReference>
<dbReference type="PANTHER" id="PTHR46556:SF1">
    <property type="entry name" value="PLECKSTRIN HOMOLOGY DOMAIN-CONTAINING FAMILY M MEMBER 2"/>
    <property type="match status" value="1"/>
</dbReference>
<dbReference type="Gene3D" id="1.20.58.900">
    <property type="match status" value="1"/>
</dbReference>
<dbReference type="PANTHER" id="PTHR46556">
    <property type="entry name" value="PLECKSTRIN HOMOLOGY DOMAIN-CONTAINING FAMILY M MEMBER 2"/>
    <property type="match status" value="1"/>
</dbReference>
<dbReference type="GO" id="GO:0019894">
    <property type="term" value="F:kinesin binding"/>
    <property type="evidence" value="ECO:0007669"/>
    <property type="project" value="TreeGrafter"/>
</dbReference>
<evidence type="ECO:0000313" key="8">
    <source>
        <dbReference type="Proteomes" id="UP000005408"/>
    </source>
</evidence>
<feature type="region of interest" description="Disordered" evidence="5">
    <location>
        <begin position="201"/>
        <end position="237"/>
    </location>
</feature>
<evidence type="ECO:0000256" key="1">
    <source>
        <dbReference type="ARBA" id="ARBA00004496"/>
    </source>
</evidence>
<dbReference type="InterPro" id="IPR001849">
    <property type="entry name" value="PH_domain"/>
</dbReference>
<reference evidence="7" key="1">
    <citation type="submission" date="2022-08" db="UniProtKB">
        <authorList>
            <consortium name="EnsemblMetazoa"/>
        </authorList>
    </citation>
    <scope>IDENTIFICATION</scope>
    <source>
        <strain evidence="7">05x7-T-G4-1.051#20</strain>
    </source>
</reference>
<dbReference type="Gene3D" id="2.30.29.30">
    <property type="entry name" value="Pleckstrin-homology domain (PH domain)/Phosphotyrosine-binding domain (PTB)"/>
    <property type="match status" value="1"/>
</dbReference>
<proteinExistence type="predicted"/>
<dbReference type="AlphaFoldDB" id="A0A8W8KCN9"/>
<dbReference type="Pfam" id="PF23142">
    <property type="entry name" value="PH_PLEKHM2"/>
    <property type="match status" value="1"/>
</dbReference>
<protein>
    <recommendedName>
        <fullName evidence="6">RUN domain-containing protein</fullName>
    </recommendedName>
</protein>
<keyword evidence="4" id="KW-0458">Lysosome</keyword>
<keyword evidence="8" id="KW-1185">Reference proteome</keyword>
<dbReference type="SMART" id="SM00233">
    <property type="entry name" value="PH"/>
    <property type="match status" value="1"/>
</dbReference>
<feature type="region of interest" description="Disordered" evidence="5">
    <location>
        <begin position="264"/>
        <end position="286"/>
    </location>
</feature>
<evidence type="ECO:0000256" key="3">
    <source>
        <dbReference type="ARBA" id="ARBA00022490"/>
    </source>
</evidence>
<evidence type="ECO:0000256" key="4">
    <source>
        <dbReference type="ARBA" id="ARBA00023228"/>
    </source>
</evidence>
<dbReference type="GO" id="GO:0005765">
    <property type="term" value="C:lysosomal membrane"/>
    <property type="evidence" value="ECO:0007669"/>
    <property type="project" value="UniProtKB-SubCell"/>
</dbReference>
<dbReference type="OMA" id="PSEMIHS"/>
<dbReference type="Pfam" id="PF00169">
    <property type="entry name" value="PH"/>
    <property type="match status" value="1"/>
</dbReference>
<comment type="subcellular location">
    <subcellularLocation>
        <location evidence="1">Cytoplasm</location>
    </subcellularLocation>
    <subcellularLocation>
        <location evidence="2">Lysosome membrane</location>
    </subcellularLocation>
</comment>
<dbReference type="InterPro" id="IPR047327">
    <property type="entry name" value="RUN_PLEKHM2"/>
</dbReference>
<dbReference type="GO" id="GO:0007030">
    <property type="term" value="P:Golgi organization"/>
    <property type="evidence" value="ECO:0007669"/>
    <property type="project" value="TreeGrafter"/>
</dbReference>
<dbReference type="GO" id="GO:0010008">
    <property type="term" value="C:endosome membrane"/>
    <property type="evidence" value="ECO:0007669"/>
    <property type="project" value="TreeGrafter"/>
</dbReference>
<evidence type="ECO:0000313" key="7">
    <source>
        <dbReference type="EnsemblMetazoa" id="G22931.1:cds"/>
    </source>
</evidence>
<name>A0A8W8KCN9_MAGGI</name>
<dbReference type="GO" id="GO:0032880">
    <property type="term" value="P:regulation of protein localization"/>
    <property type="evidence" value="ECO:0007669"/>
    <property type="project" value="TreeGrafter"/>
</dbReference>
<dbReference type="Pfam" id="PF02759">
    <property type="entry name" value="RUN"/>
    <property type="match status" value="1"/>
</dbReference>
<sequence>MAAISDRHIIKEKILDNVAKAVKSIQGKYVTADPENPVFLGNEDESCQRLCDNLDRVFLHGLKHIQRGYWKVVSEFTNKQTLKDLKHLQHVTTDMGRGRSWLFMALNDCLLESYIRCYEENIKTVRKYYVKEALLLDQQSVTVLLTLTAGLEYVVFQLEYDLPYLDMGVSARPRSISQVSSSVDDDRVSLCSMDSIASIRPQAAHSSGDTWSVSDTSDTSIDPNPNSLRSENHMENKADRLDSVVVDEIENNEDDTGIEVIRLKGHGKHGKKRKSKKNVRRVSTNSPILREPLNEDEEDSIEVRPMIESEEIPQPKVKVEEEDKEPGYVSKFKEEDKLKDILSSIGDHDLSHKTNDSEESIDDNVENNMQEHSKDESSLMCENNKTPEVDVYKSQSPVEYDFSEVDEDSEIFKNVDTESVPDNKTLHTQQLGDEIDGNKSPNGNVQYGSSLSKSHDDSACDIKQTFQYAQDVQKKGSTEKFQEEADSSAQGCEETDNDSRDNSSEVTKSASEDLSIYSSSFSAQENSSSASQMQDRVDHIINQSDVPLQPHMFEEEPEELALSGEEGSQLHPGEVMLENNTRLELMLNVFDNSEEQFIRMYVSRLGHTDGDDHPVFILLTDHSIYFLNQNQTDLKFIKDSSVPYSSIDYISLTISDQVIHIVCKNRRNQYWLTTGSQLVTRSIVDCLQEQMKNHQDSQPMVLSDAKTQMIALRKHIAKESHCESSDVVIACYSLVHWGSDLESKRDKVDTAFREGHLLYRVMEASGGLSGLSSQILSTVGDPMSLIYGQNQSWKSAFVILRDGMLCMYAEKNGKPTMFVHMGDDCVGCRRASKSDRDHCIEVIKQDGSSWQLALANETEANDWLQKLCQAVAEGIQKKEASKPSCLPCCAILTSTKLFMFHEDLQISFFRTLGSANIADVICVLVDPAINTYCILEFESHDGGLSQDKWVFYFNDEAEKQRFLEALSDIWIKFFQIEEMPVFEIEDFSVQRTCRLTATQLENSMKVRGQKH</sequence>
<dbReference type="InterPro" id="IPR057288">
    <property type="entry name" value="PH_PLEKHM2"/>
</dbReference>
<feature type="compositionally biased region" description="Low complexity" evidence="5">
    <location>
        <begin position="206"/>
        <end position="220"/>
    </location>
</feature>
<feature type="compositionally biased region" description="Polar residues" evidence="5">
    <location>
        <begin position="420"/>
        <end position="431"/>
    </location>
</feature>
<organism evidence="7 8">
    <name type="scientific">Magallana gigas</name>
    <name type="common">Pacific oyster</name>
    <name type="synonym">Crassostrea gigas</name>
    <dbReference type="NCBI Taxonomy" id="29159"/>
    <lineage>
        <taxon>Eukaryota</taxon>
        <taxon>Metazoa</taxon>
        <taxon>Spiralia</taxon>
        <taxon>Lophotrochozoa</taxon>
        <taxon>Mollusca</taxon>
        <taxon>Bivalvia</taxon>
        <taxon>Autobranchia</taxon>
        <taxon>Pteriomorphia</taxon>
        <taxon>Ostreida</taxon>
        <taxon>Ostreoidea</taxon>
        <taxon>Ostreidae</taxon>
        <taxon>Magallana</taxon>
    </lineage>
</organism>
<feature type="domain" description="RUN" evidence="6">
    <location>
        <begin position="41"/>
        <end position="163"/>
    </location>
</feature>
<feature type="region of interest" description="Disordered" evidence="5">
    <location>
        <begin position="369"/>
        <end position="397"/>
    </location>
</feature>